<keyword evidence="2" id="KW-1185">Reference proteome</keyword>
<dbReference type="RefSeq" id="WP_369456130.1">
    <property type="nucleotide sequence ID" value="NZ_JBGCUO010000002.1"/>
</dbReference>
<reference evidence="1 2" key="1">
    <citation type="submission" date="2024-07" db="EMBL/GenBank/DDBJ databases">
        <authorList>
            <person name="Ren Q."/>
        </authorList>
    </citation>
    <scope>NUCLEOTIDE SEQUENCE [LARGE SCALE GENOMIC DNA]</scope>
    <source>
        <strain evidence="1 2">REN37</strain>
    </source>
</reference>
<protein>
    <submittedName>
        <fullName evidence="1">Uncharacterized protein</fullName>
    </submittedName>
</protein>
<dbReference type="EMBL" id="JBGCUO010000002">
    <property type="protein sequence ID" value="MEY1662858.1"/>
    <property type="molecule type" value="Genomic_DNA"/>
</dbReference>
<proteinExistence type="predicted"/>
<gene>
    <name evidence="1" type="ORF">AB5I84_11915</name>
</gene>
<evidence type="ECO:0000313" key="2">
    <source>
        <dbReference type="Proteomes" id="UP001562065"/>
    </source>
</evidence>
<dbReference type="Proteomes" id="UP001562065">
    <property type="component" value="Unassembled WGS sequence"/>
</dbReference>
<accession>A0ABV4AJ74</accession>
<sequence>MKKKPDALVLLAVVFGLGVLVSSLTYGGSNPRLDEVAATMGMAATSGDRDNLR</sequence>
<comment type="caution">
    <text evidence="1">The sequence shown here is derived from an EMBL/GenBank/DDBJ whole genome shotgun (WGS) entry which is preliminary data.</text>
</comment>
<organism evidence="1 2">
    <name type="scientific">Isoalcanivorax beigongshangi</name>
    <dbReference type="NCBI Taxonomy" id="3238810"/>
    <lineage>
        <taxon>Bacteria</taxon>
        <taxon>Pseudomonadati</taxon>
        <taxon>Pseudomonadota</taxon>
        <taxon>Gammaproteobacteria</taxon>
        <taxon>Oceanospirillales</taxon>
        <taxon>Alcanivoracaceae</taxon>
        <taxon>Isoalcanivorax</taxon>
    </lineage>
</organism>
<name>A0ABV4AJ74_9GAMM</name>
<evidence type="ECO:0000313" key="1">
    <source>
        <dbReference type="EMBL" id="MEY1662858.1"/>
    </source>
</evidence>